<name>A0A6L2KZX3_TANCI</name>
<reference evidence="1" key="1">
    <citation type="journal article" date="2019" name="Sci. Rep.">
        <title>Draft genome of Tanacetum cinerariifolium, the natural source of mosquito coil.</title>
        <authorList>
            <person name="Yamashiro T."/>
            <person name="Shiraishi A."/>
            <person name="Satake H."/>
            <person name="Nakayama K."/>
        </authorList>
    </citation>
    <scope>NUCLEOTIDE SEQUENCE</scope>
</reference>
<comment type="caution">
    <text evidence="1">The sequence shown here is derived from an EMBL/GenBank/DDBJ whole genome shotgun (WGS) entry which is preliminary data.</text>
</comment>
<accession>A0A6L2KZX3</accession>
<sequence>MIIMPKKRELLSVEYGVNPRDTIQGLKNSSVARIQITQDARADPHLAKSQDAKMRGLVAGQHHGLFKQFKRCYQLLELEWTYT</sequence>
<evidence type="ECO:0000313" key="1">
    <source>
        <dbReference type="EMBL" id="GEU53555.1"/>
    </source>
</evidence>
<organism evidence="1">
    <name type="scientific">Tanacetum cinerariifolium</name>
    <name type="common">Dalmatian daisy</name>
    <name type="synonym">Chrysanthemum cinerariifolium</name>
    <dbReference type="NCBI Taxonomy" id="118510"/>
    <lineage>
        <taxon>Eukaryota</taxon>
        <taxon>Viridiplantae</taxon>
        <taxon>Streptophyta</taxon>
        <taxon>Embryophyta</taxon>
        <taxon>Tracheophyta</taxon>
        <taxon>Spermatophyta</taxon>
        <taxon>Magnoliopsida</taxon>
        <taxon>eudicotyledons</taxon>
        <taxon>Gunneridae</taxon>
        <taxon>Pentapetalae</taxon>
        <taxon>asterids</taxon>
        <taxon>campanulids</taxon>
        <taxon>Asterales</taxon>
        <taxon>Asteraceae</taxon>
        <taxon>Asteroideae</taxon>
        <taxon>Anthemideae</taxon>
        <taxon>Anthemidinae</taxon>
        <taxon>Tanacetum</taxon>
    </lineage>
</organism>
<protein>
    <recommendedName>
        <fullName evidence="2">Reverse transcriptase domain-containing protein</fullName>
    </recommendedName>
</protein>
<gene>
    <name evidence="1" type="ORF">Tci_025533</name>
</gene>
<dbReference type="EMBL" id="BKCJ010003191">
    <property type="protein sequence ID" value="GEU53555.1"/>
    <property type="molecule type" value="Genomic_DNA"/>
</dbReference>
<proteinExistence type="predicted"/>
<evidence type="ECO:0008006" key="2">
    <source>
        <dbReference type="Google" id="ProtNLM"/>
    </source>
</evidence>
<dbReference type="AlphaFoldDB" id="A0A6L2KZX3"/>